<dbReference type="CDD" id="cd00833">
    <property type="entry name" value="PKS"/>
    <property type="match status" value="1"/>
</dbReference>
<dbReference type="Proteomes" id="UP000481861">
    <property type="component" value="Unassembled WGS sequence"/>
</dbReference>
<evidence type="ECO:0000256" key="7">
    <source>
        <dbReference type="ARBA" id="ARBA00023315"/>
    </source>
</evidence>
<dbReference type="InterPro" id="IPR020807">
    <property type="entry name" value="PKS_DH"/>
</dbReference>
<dbReference type="SMART" id="SM00825">
    <property type="entry name" value="PKS_KS"/>
    <property type="match status" value="1"/>
</dbReference>
<dbReference type="InterPro" id="IPR057326">
    <property type="entry name" value="KR_dom"/>
</dbReference>
<evidence type="ECO:0000256" key="8">
    <source>
        <dbReference type="PROSITE-ProRule" id="PRU01363"/>
    </source>
</evidence>
<dbReference type="Gene3D" id="1.10.1200.10">
    <property type="entry name" value="ACP-like"/>
    <property type="match status" value="1"/>
</dbReference>
<dbReference type="Pfam" id="PF08242">
    <property type="entry name" value="Methyltransf_12"/>
    <property type="match status" value="1"/>
</dbReference>
<dbReference type="Pfam" id="PF08240">
    <property type="entry name" value="ADH_N"/>
    <property type="match status" value="1"/>
</dbReference>
<dbReference type="Pfam" id="PF13602">
    <property type="entry name" value="ADH_zinc_N_2"/>
    <property type="match status" value="1"/>
</dbReference>
<evidence type="ECO:0000259" key="9">
    <source>
        <dbReference type="PROSITE" id="PS50075"/>
    </source>
</evidence>
<dbReference type="InterPro" id="IPR049900">
    <property type="entry name" value="PKS_mFAS_DH"/>
</dbReference>
<dbReference type="CDD" id="cd05195">
    <property type="entry name" value="enoyl_red"/>
    <property type="match status" value="1"/>
</dbReference>
<dbReference type="PROSITE" id="PS00012">
    <property type="entry name" value="PHOSPHOPANTETHEINE"/>
    <property type="match status" value="1"/>
</dbReference>
<dbReference type="InterPro" id="IPR013217">
    <property type="entry name" value="Methyltransf_12"/>
</dbReference>
<dbReference type="InterPro" id="IPR001227">
    <property type="entry name" value="Ac_transferase_dom_sf"/>
</dbReference>
<dbReference type="PROSITE" id="PS52019">
    <property type="entry name" value="PKS_MFAS_DH"/>
    <property type="match status" value="1"/>
</dbReference>
<dbReference type="PROSITE" id="PS50075">
    <property type="entry name" value="CARRIER"/>
    <property type="match status" value="1"/>
</dbReference>
<dbReference type="PROSITE" id="PS52004">
    <property type="entry name" value="KS3_2"/>
    <property type="match status" value="1"/>
</dbReference>
<dbReference type="InterPro" id="IPR006162">
    <property type="entry name" value="Ppantetheine_attach_site"/>
</dbReference>
<dbReference type="InterPro" id="IPR029063">
    <property type="entry name" value="SAM-dependent_MTases_sf"/>
</dbReference>
<dbReference type="Pfam" id="PF02801">
    <property type="entry name" value="Ketoacyl-synt_C"/>
    <property type="match status" value="1"/>
</dbReference>
<feature type="domain" description="PKS/mFAS DH" evidence="11">
    <location>
        <begin position="925"/>
        <end position="1245"/>
    </location>
</feature>
<dbReference type="InterPro" id="IPR056501">
    <property type="entry name" value="NAD-bd_HRPKS_sdrA"/>
</dbReference>
<dbReference type="GO" id="GO:0016491">
    <property type="term" value="F:oxidoreductase activity"/>
    <property type="evidence" value="ECO:0007669"/>
    <property type="project" value="UniProtKB-KW"/>
</dbReference>
<dbReference type="Pfam" id="PF21089">
    <property type="entry name" value="PKS_DH_N"/>
    <property type="match status" value="1"/>
</dbReference>
<dbReference type="SUPFAM" id="SSF55048">
    <property type="entry name" value="Probable ACP-binding domain of malonyl-CoA ACP transacylase"/>
    <property type="match status" value="1"/>
</dbReference>
<feature type="region of interest" description="C-terminal hotdog fold" evidence="8">
    <location>
        <begin position="1088"/>
        <end position="1245"/>
    </location>
</feature>
<dbReference type="InterPro" id="IPR018201">
    <property type="entry name" value="Ketoacyl_synth_AS"/>
</dbReference>
<dbReference type="InterPro" id="IPR009081">
    <property type="entry name" value="PP-bd_ACP"/>
</dbReference>
<feature type="domain" description="Carrier" evidence="9">
    <location>
        <begin position="2461"/>
        <end position="2538"/>
    </location>
</feature>
<dbReference type="Gene3D" id="3.40.47.10">
    <property type="match status" value="1"/>
</dbReference>
<dbReference type="InterPro" id="IPR013968">
    <property type="entry name" value="PKS_KR"/>
</dbReference>
<keyword evidence="6" id="KW-0511">Multifunctional enzyme</keyword>
<keyword evidence="13" id="KW-1185">Reference proteome</keyword>
<accession>A0A7C8HYX6</accession>
<dbReference type="InterPro" id="IPR049552">
    <property type="entry name" value="PKS_DH_N"/>
</dbReference>
<dbReference type="Pfam" id="PF23297">
    <property type="entry name" value="ACP_SdgA_C"/>
    <property type="match status" value="1"/>
</dbReference>
<gene>
    <name evidence="12" type="ORF">BDV95DRAFT_652025</name>
</gene>
<dbReference type="InterPro" id="IPR032821">
    <property type="entry name" value="PKS_assoc"/>
</dbReference>
<dbReference type="SUPFAM" id="SSF52151">
    <property type="entry name" value="FabD/lysophospholipase-like"/>
    <property type="match status" value="1"/>
</dbReference>
<dbReference type="GO" id="GO:0031177">
    <property type="term" value="F:phosphopantetheine binding"/>
    <property type="evidence" value="ECO:0007669"/>
    <property type="project" value="InterPro"/>
</dbReference>
<dbReference type="SUPFAM" id="SSF47336">
    <property type="entry name" value="ACP-like"/>
    <property type="match status" value="1"/>
</dbReference>
<evidence type="ECO:0000259" key="10">
    <source>
        <dbReference type="PROSITE" id="PS52004"/>
    </source>
</evidence>
<evidence type="ECO:0000256" key="2">
    <source>
        <dbReference type="ARBA" id="ARBA00022553"/>
    </source>
</evidence>
<dbReference type="SMART" id="SM00822">
    <property type="entry name" value="PKS_KR"/>
    <property type="match status" value="1"/>
</dbReference>
<dbReference type="Pfam" id="PF00698">
    <property type="entry name" value="Acyl_transf_1"/>
    <property type="match status" value="1"/>
</dbReference>
<dbReference type="GO" id="GO:0004315">
    <property type="term" value="F:3-oxoacyl-[acyl-carrier-protein] synthase activity"/>
    <property type="evidence" value="ECO:0007669"/>
    <property type="project" value="InterPro"/>
</dbReference>
<feature type="domain" description="Ketosynthase family 3 (KS3)" evidence="10">
    <location>
        <begin position="1"/>
        <end position="406"/>
    </location>
</feature>
<dbReference type="Gene3D" id="3.90.180.10">
    <property type="entry name" value="Medium-chain alcohol dehydrogenases, catalytic domain"/>
    <property type="match status" value="1"/>
</dbReference>
<dbReference type="InterPro" id="IPR020806">
    <property type="entry name" value="PKS_PP-bd"/>
</dbReference>
<dbReference type="InterPro" id="IPR011032">
    <property type="entry name" value="GroES-like_sf"/>
</dbReference>
<dbReference type="InterPro" id="IPR016036">
    <property type="entry name" value="Malonyl_transacylase_ACP-bd"/>
</dbReference>
<dbReference type="Pfam" id="PF14765">
    <property type="entry name" value="PS-DH"/>
    <property type="match status" value="1"/>
</dbReference>
<feature type="region of interest" description="N-terminal hotdog fold" evidence="8">
    <location>
        <begin position="925"/>
        <end position="1059"/>
    </location>
</feature>
<dbReference type="PROSITE" id="PS00606">
    <property type="entry name" value="KS3_1"/>
    <property type="match status" value="1"/>
</dbReference>
<keyword evidence="3" id="KW-0808">Transferase</keyword>
<dbReference type="InterPro" id="IPR042104">
    <property type="entry name" value="PKS_dehydratase_sf"/>
</dbReference>
<name>A0A7C8HYX6_9PLEO</name>
<dbReference type="GO" id="GO:0006633">
    <property type="term" value="P:fatty acid biosynthetic process"/>
    <property type="evidence" value="ECO:0007669"/>
    <property type="project" value="InterPro"/>
</dbReference>
<dbReference type="GO" id="GO:0004312">
    <property type="term" value="F:fatty acid synthase activity"/>
    <property type="evidence" value="ECO:0007669"/>
    <property type="project" value="TreeGrafter"/>
</dbReference>
<dbReference type="SMART" id="SM00827">
    <property type="entry name" value="PKS_AT"/>
    <property type="match status" value="1"/>
</dbReference>
<keyword evidence="4" id="KW-0521">NADP</keyword>
<dbReference type="PANTHER" id="PTHR43775:SF29">
    <property type="entry name" value="ASPERFURANONE POLYKETIDE SYNTHASE AFOG-RELATED"/>
    <property type="match status" value="1"/>
</dbReference>
<dbReference type="SUPFAM" id="SSF53335">
    <property type="entry name" value="S-adenosyl-L-methionine-dependent methyltransferases"/>
    <property type="match status" value="1"/>
</dbReference>
<dbReference type="Pfam" id="PF23114">
    <property type="entry name" value="NAD-bd_HRPKS_sdrA"/>
    <property type="match status" value="1"/>
</dbReference>
<dbReference type="InterPro" id="IPR013154">
    <property type="entry name" value="ADH-like_N"/>
</dbReference>
<dbReference type="InterPro" id="IPR036291">
    <property type="entry name" value="NAD(P)-bd_dom_sf"/>
</dbReference>
<dbReference type="InterPro" id="IPR014031">
    <property type="entry name" value="Ketoacyl_synth_C"/>
</dbReference>
<dbReference type="Gene3D" id="3.10.129.110">
    <property type="entry name" value="Polyketide synthase dehydratase"/>
    <property type="match status" value="1"/>
</dbReference>
<evidence type="ECO:0000313" key="12">
    <source>
        <dbReference type="EMBL" id="KAF2865597.1"/>
    </source>
</evidence>
<sequence length="2546" mass="281387">MAVKFPGNAVDTEQFWNMLLEKRSALSKVPKERYNVDAFDVPSEGHFIQDKLGAFDAAFFTVPPAEAENMDPQQRWLLETSYQALENSGITLDQAAGSQTSVHVGCFTQDFEKMMQADVDLPGRHKVLGSSKSILANRVSWFYDLHGPSVVVDTACSSSLVALHQACQALRNGDATMGIVAGVNIFFDPAGTMNMNNLGFLSPDSKCYSFDHRANGYSRGEGVGAVVIKPLTKAVQDRNCIRAVIRATGSNQDGRTPGITQPSGLAQEQLIRSTYKRAGLNMAITRYFEAHGTGTAVGDPIEAKAIADAFKDSVREPLFVGAVKSNIGHLEGASGIAGLIKTVLVLERGVIPANIWFERVNPKIDAEAWKLIFPTETVAWPSLGLRRASVNSFGFGGTNAHAVLDDAYHFLLSRGFTGGDSTKYTSSNEQLGTSGVKLEEPRSGQVSQLLTLSAFDEAGIERLTSTLLRSHMAEHKSKALEDVAYTLNEKRNKLAWRSFTVVTSEQSFSELIWSEPVRATEKSNICFVFTGQGAQWRHMGHELLRFEVFERAINDAERFLSSLGCYWSIREAIFVDFLPEDGYADIHEAQFSQPLCTVIQVALVDLLASWDIKPAVVVGHSSGEIAAAYCSGSMSRETAWKVSYYRGLAISQTLTNRRSSSSMMAIQLPADRLAPYLSPWNYSCSESDRITIACYNSPCNVTVSGPIEGLDFLGSSLERHRVLFRRLNVDVGYHSSFMNEAAKNYRQYLGSLWQGEAHEGRSRFISTVTGSQIAPRELQSSEYWVSNLLNPVQFSDVMSTVLCSQRDPKRVDDVEIAHVLEIGPHSTLRSPLRDILKTLDKDISTCYSSVLVRDRNAFATAFECVGRLYCSGHRVDLATINGELGRTKTPQMLPSTPPYPFNRIQNYWVESRLDQSFRCRKFGRHELLGTPAHDWNELEARWNNRLIMKEMDFLSEHRVNGMYVYPAAGMIIMAIEAVRQLLPVRSPVTGYRFKNISFQSALTLNHTSEGTETQLILRPSPAAAANPLSKWNEFRICIFENKAWRECCRGLVIVEYEDSAWSPSGIKERENDDARRTSFLDRALSRCRISLDKRKVYQALEKIGLGYGPPFQGLANIRVDNNGYAVGVVNLQHRKLYDTGDKCKAHLIHPTALDGILQLAFPALTGSVLDSIPTMVPTCIADLWISSEINESSTQHLDVCATSRSTGLREIQASLMAKDVSNDKLMLTAEASMTIVDSVRPIEPANRDPSRRFWKVVCQPDVELLDDAKQLGVRRDFRSIPDIVVPDIDVKKDWLCLIAISAVIAGLPPSYTAPTPHLQRYVDWMERQLVLAKGSSRRFEPARECSDLDPDHFHHSVRDFDGEGVLLANIAESLSEIVRGRIDPLEFLFSNDLLERIYREGIEMKDHIKAYFKAAAHKTPGLRILEVGAGTGAMTSLILAALRTHTKHDSAIELFAEYFYTDISPGFFAQASERFAESRLNFKTLDISSDPGSQGFETGVFDIVTASDVLHATPKIEETLRNCRNLLKPGGKLVFHEHINPASIKTGFVFGLLPGWWLSQEEHRQWSPLMSQTEWNGHLIRAGFSGVDLVLEDVYGAPNHSPTSAVLVSTAIDATPLTQPTIKAAPIVQIIYEKTSGVQNQIRKYLQQQHAALGLDAILTVVDAEAATVVDFTDSTCIFLCSFDRPLLQNLDDKDLALIKKIWSQAYGMIWVSGQPTDPDLSPSHALAKGLARTLESENLDFGCVNITLEAPYDIGRIGGHIWKVLLKNPPRSQTGYESEYVVQNDVLCLPRVVEAPEVTARIYPDPDVRQLVARKWNDGFQTPIKLTIGAVGLLDTLTFEEFERNTTPLELHEAEVRVLAVGLNFKDVLTALGQVSDNYLGNELVGVVTSVRSSATTNFEIGDTVIGVHTGTMATTVRCKACQLHKLPANIPLSTGAALPLVYCTVYYSLVTWARARSGESILIHSGAGGVGQAAIQLAKTLGLTIFTTTSSDEKVRLLIDLYDIPQRHIFSSRSIDFASRIQRLTGDVGVDIVLNSLSGDALRRSWEVLAPFGRFIELGKKDIHSTETSCVGGLPMQPFAKNVMFASVDMPSLYKTQDRITEVLSAVVKLVVEGKIRPPSPVQVFKGSEIQQAFRLMQTGKHMGKLVVEFADEDIVEVVKLKPTRLFDSRATYIISGGLGGIARSICIWMVEKGARYIVLLSRSRVYASETEGFLDEMRSRGAKVTAQPCDVGGKGQLRHVLASIEDAMPPIKGCFQAAMVLRNVSFNNMTIEDWTAAIRPKVDGSWNLHTMLPKSMDFFILLSSHSGLLGTHGQSNYAAGNVFQDELARHRVSRGERAMSINLGSMSSIGYVANNNGGISQALKQGTRDFSEEELFSLLAYYCDPALQTSSLSEAQIVTPIGIPAILKAEGSAELSWMEKPIVKHLHHVRILGQPTLLEANPTRSWEVQLREAQTIGGAESIVREAIRKQLADLLAIGIDDVDVSKPVHSYGVDSLVAIELRNWFIRSLGADVAVFEILGNSAITALAWEVTRKCRFVNVSQE</sequence>
<dbReference type="SMART" id="SM00823">
    <property type="entry name" value="PKS_PP"/>
    <property type="match status" value="1"/>
</dbReference>
<dbReference type="InterPro" id="IPR036736">
    <property type="entry name" value="ACP-like_sf"/>
</dbReference>
<dbReference type="InterPro" id="IPR020843">
    <property type="entry name" value="ER"/>
</dbReference>
<dbReference type="FunFam" id="3.40.50.720:FF:000209">
    <property type="entry name" value="Polyketide synthase Pks12"/>
    <property type="match status" value="1"/>
</dbReference>
<keyword evidence="1" id="KW-0596">Phosphopantetheine</keyword>
<dbReference type="Gene3D" id="3.40.366.10">
    <property type="entry name" value="Malonyl-Coenzyme A Acyl Carrier Protein, domain 2"/>
    <property type="match status" value="1"/>
</dbReference>
<dbReference type="SMART" id="SM00826">
    <property type="entry name" value="PKS_DH"/>
    <property type="match status" value="1"/>
</dbReference>
<dbReference type="Gene3D" id="3.40.50.150">
    <property type="entry name" value="Vaccinia Virus protein VP39"/>
    <property type="match status" value="1"/>
</dbReference>
<dbReference type="GO" id="GO:0008270">
    <property type="term" value="F:zinc ion binding"/>
    <property type="evidence" value="ECO:0007669"/>
    <property type="project" value="InterPro"/>
</dbReference>
<dbReference type="Pfam" id="PF00109">
    <property type="entry name" value="ketoacyl-synt"/>
    <property type="match status" value="1"/>
</dbReference>
<dbReference type="InterPro" id="IPR002364">
    <property type="entry name" value="Quin_OxRdtase/zeta-crystal_CS"/>
</dbReference>
<protein>
    <submittedName>
        <fullName evidence="12">Uncharacterized protein</fullName>
    </submittedName>
</protein>
<evidence type="ECO:0000259" key="11">
    <source>
        <dbReference type="PROSITE" id="PS52019"/>
    </source>
</evidence>
<dbReference type="OrthoDB" id="329835at2759"/>
<keyword evidence="2" id="KW-0597">Phosphoprotein</keyword>
<evidence type="ECO:0000256" key="5">
    <source>
        <dbReference type="ARBA" id="ARBA00023002"/>
    </source>
</evidence>
<dbReference type="PROSITE" id="PS01162">
    <property type="entry name" value="QOR_ZETA_CRYSTAL"/>
    <property type="match status" value="1"/>
</dbReference>
<evidence type="ECO:0000256" key="6">
    <source>
        <dbReference type="ARBA" id="ARBA00023268"/>
    </source>
</evidence>
<dbReference type="SMART" id="SM00829">
    <property type="entry name" value="PKS_ER"/>
    <property type="match status" value="1"/>
</dbReference>
<proteinExistence type="predicted"/>
<dbReference type="CDD" id="cd02440">
    <property type="entry name" value="AdoMet_MTases"/>
    <property type="match status" value="1"/>
</dbReference>
<dbReference type="Gene3D" id="3.30.70.3290">
    <property type="match status" value="1"/>
</dbReference>
<dbReference type="SUPFAM" id="SSF51735">
    <property type="entry name" value="NAD(P)-binding Rossmann-fold domains"/>
    <property type="match status" value="2"/>
</dbReference>
<dbReference type="InterPro" id="IPR016035">
    <property type="entry name" value="Acyl_Trfase/lysoPLipase"/>
</dbReference>
<dbReference type="SUPFAM" id="SSF53901">
    <property type="entry name" value="Thiolase-like"/>
    <property type="match status" value="1"/>
</dbReference>
<dbReference type="InterPro" id="IPR049551">
    <property type="entry name" value="PKS_DH_C"/>
</dbReference>
<dbReference type="Pfam" id="PF08659">
    <property type="entry name" value="KR"/>
    <property type="match status" value="1"/>
</dbReference>
<feature type="active site" description="Proton acceptor; for dehydratase activity" evidence="8">
    <location>
        <position position="957"/>
    </location>
</feature>
<dbReference type="Gene3D" id="3.40.50.720">
    <property type="entry name" value="NAD(P)-binding Rossmann-like Domain"/>
    <property type="match status" value="1"/>
</dbReference>
<evidence type="ECO:0000313" key="13">
    <source>
        <dbReference type="Proteomes" id="UP000481861"/>
    </source>
</evidence>
<evidence type="ECO:0000256" key="3">
    <source>
        <dbReference type="ARBA" id="ARBA00022679"/>
    </source>
</evidence>
<dbReference type="InterPro" id="IPR014043">
    <property type="entry name" value="Acyl_transferase_dom"/>
</dbReference>
<feature type="active site" description="Proton donor; for dehydratase activity" evidence="8">
    <location>
        <position position="1154"/>
    </location>
</feature>
<evidence type="ECO:0000256" key="1">
    <source>
        <dbReference type="ARBA" id="ARBA00022450"/>
    </source>
</evidence>
<dbReference type="InterPro" id="IPR020841">
    <property type="entry name" value="PKS_Beta-ketoAc_synthase_dom"/>
</dbReference>
<keyword evidence="5" id="KW-0560">Oxidoreductase</keyword>
<dbReference type="SUPFAM" id="SSF50129">
    <property type="entry name" value="GroES-like"/>
    <property type="match status" value="1"/>
</dbReference>
<comment type="caution">
    <text evidence="12">The sequence shown here is derived from an EMBL/GenBank/DDBJ whole genome shotgun (WGS) entry which is preliminary data.</text>
</comment>
<dbReference type="Pfam" id="PF16197">
    <property type="entry name" value="KAsynt_C_assoc"/>
    <property type="match status" value="1"/>
</dbReference>
<dbReference type="InterPro" id="IPR016039">
    <property type="entry name" value="Thiolase-like"/>
</dbReference>
<dbReference type="GO" id="GO:0030639">
    <property type="term" value="P:polyketide biosynthetic process"/>
    <property type="evidence" value="ECO:0007669"/>
    <property type="project" value="UniProtKB-ARBA"/>
</dbReference>
<dbReference type="GO" id="GO:1901336">
    <property type="term" value="P:lactone biosynthetic process"/>
    <property type="evidence" value="ECO:0007669"/>
    <property type="project" value="UniProtKB-ARBA"/>
</dbReference>
<dbReference type="EMBL" id="JAADJZ010000032">
    <property type="protein sequence ID" value="KAF2865597.1"/>
    <property type="molecule type" value="Genomic_DNA"/>
</dbReference>
<keyword evidence="7" id="KW-0012">Acyltransferase</keyword>
<reference evidence="12 13" key="1">
    <citation type="submission" date="2020-01" db="EMBL/GenBank/DDBJ databases">
        <authorList>
            <consortium name="DOE Joint Genome Institute"/>
            <person name="Haridas S."/>
            <person name="Albert R."/>
            <person name="Binder M."/>
            <person name="Bloem J."/>
            <person name="Labutti K."/>
            <person name="Salamov A."/>
            <person name="Andreopoulos B."/>
            <person name="Baker S.E."/>
            <person name="Barry K."/>
            <person name="Bills G."/>
            <person name="Bluhm B.H."/>
            <person name="Cannon C."/>
            <person name="Castanera R."/>
            <person name="Culley D.E."/>
            <person name="Daum C."/>
            <person name="Ezra D."/>
            <person name="Gonzalez J.B."/>
            <person name="Henrissat B."/>
            <person name="Kuo A."/>
            <person name="Liang C."/>
            <person name="Lipzen A."/>
            <person name="Lutzoni F."/>
            <person name="Magnuson J."/>
            <person name="Mondo S."/>
            <person name="Nolan M."/>
            <person name="Ohm R."/>
            <person name="Pangilinan J."/>
            <person name="Park H.-J.H."/>
            <person name="Ramirez L."/>
            <person name="Alfaro M."/>
            <person name="Sun H."/>
            <person name="Tritt A."/>
            <person name="Yoshinaga Y."/>
            <person name="Zwiers L.-H.L."/>
            <person name="Turgeon B.G."/>
            <person name="Goodwin S.B."/>
            <person name="Spatafora J.W."/>
            <person name="Crous P.W."/>
            <person name="Grigoriev I.V."/>
        </authorList>
    </citation>
    <scope>NUCLEOTIDE SEQUENCE [LARGE SCALE GENOMIC DNA]</scope>
    <source>
        <strain evidence="12 13">CBS 611.86</strain>
    </source>
</reference>
<dbReference type="InterPro" id="IPR050091">
    <property type="entry name" value="PKS_NRPS_Biosynth_Enz"/>
</dbReference>
<evidence type="ECO:0000256" key="4">
    <source>
        <dbReference type="ARBA" id="ARBA00022857"/>
    </source>
</evidence>
<dbReference type="PANTHER" id="PTHR43775">
    <property type="entry name" value="FATTY ACID SYNTHASE"/>
    <property type="match status" value="1"/>
</dbReference>
<organism evidence="12 13">
    <name type="scientific">Massariosphaeria phaeospora</name>
    <dbReference type="NCBI Taxonomy" id="100035"/>
    <lineage>
        <taxon>Eukaryota</taxon>
        <taxon>Fungi</taxon>
        <taxon>Dikarya</taxon>
        <taxon>Ascomycota</taxon>
        <taxon>Pezizomycotina</taxon>
        <taxon>Dothideomycetes</taxon>
        <taxon>Pleosporomycetidae</taxon>
        <taxon>Pleosporales</taxon>
        <taxon>Pleosporales incertae sedis</taxon>
        <taxon>Massariosphaeria</taxon>
    </lineage>
</organism>
<dbReference type="InterPro" id="IPR014030">
    <property type="entry name" value="Ketoacyl_synth_N"/>
</dbReference>